<dbReference type="InterPro" id="IPR001345">
    <property type="entry name" value="PG/BPGM_mutase_AS"/>
</dbReference>
<dbReference type="EMBL" id="KV878900">
    <property type="protein sequence ID" value="OJJ83077.1"/>
    <property type="molecule type" value="Genomic_DNA"/>
</dbReference>
<evidence type="ECO:0008006" key="3">
    <source>
        <dbReference type="Google" id="ProtNLM"/>
    </source>
</evidence>
<dbReference type="PROSITE" id="PS00175">
    <property type="entry name" value="PG_MUTASE"/>
    <property type="match status" value="1"/>
</dbReference>
<dbReference type="Proteomes" id="UP000184300">
    <property type="component" value="Unassembled WGS sequence"/>
</dbReference>
<dbReference type="GeneID" id="34460963"/>
<evidence type="ECO:0000313" key="2">
    <source>
        <dbReference type="Proteomes" id="UP000184300"/>
    </source>
</evidence>
<dbReference type="SMART" id="SM00855">
    <property type="entry name" value="PGAM"/>
    <property type="match status" value="1"/>
</dbReference>
<dbReference type="PANTHER" id="PTHR48100:SF54">
    <property type="entry name" value="PHOSPHATASE SPAC5H10.03-RELATED"/>
    <property type="match status" value="1"/>
</dbReference>
<dbReference type="CDD" id="cd07067">
    <property type="entry name" value="HP_PGM_like"/>
    <property type="match status" value="1"/>
</dbReference>
<organism evidence="1 2">
    <name type="scientific">Aspergillus glaucus CBS 516.65</name>
    <dbReference type="NCBI Taxonomy" id="1160497"/>
    <lineage>
        <taxon>Eukaryota</taxon>
        <taxon>Fungi</taxon>
        <taxon>Dikarya</taxon>
        <taxon>Ascomycota</taxon>
        <taxon>Pezizomycotina</taxon>
        <taxon>Eurotiomycetes</taxon>
        <taxon>Eurotiomycetidae</taxon>
        <taxon>Eurotiales</taxon>
        <taxon>Aspergillaceae</taxon>
        <taxon>Aspergillus</taxon>
        <taxon>Aspergillus subgen. Aspergillus</taxon>
    </lineage>
</organism>
<dbReference type="Pfam" id="PF00300">
    <property type="entry name" value="His_Phos_1"/>
    <property type="match status" value="1"/>
</dbReference>
<dbReference type="PANTHER" id="PTHR48100">
    <property type="entry name" value="BROAD-SPECIFICITY PHOSPHATASE YOR283W-RELATED"/>
    <property type="match status" value="1"/>
</dbReference>
<dbReference type="VEuPathDB" id="FungiDB:ASPGLDRAFT_36540"/>
<dbReference type="OrthoDB" id="496981at2759"/>
<dbReference type="InterPro" id="IPR050275">
    <property type="entry name" value="PGM_Phosphatase"/>
</dbReference>
<evidence type="ECO:0000313" key="1">
    <source>
        <dbReference type="EMBL" id="OJJ83077.1"/>
    </source>
</evidence>
<reference evidence="2" key="1">
    <citation type="journal article" date="2017" name="Genome Biol.">
        <title>Comparative genomics reveals high biological diversity and specific adaptations in the industrially and medically important fungal genus Aspergillus.</title>
        <authorList>
            <person name="de Vries R.P."/>
            <person name="Riley R."/>
            <person name="Wiebenga A."/>
            <person name="Aguilar-Osorio G."/>
            <person name="Amillis S."/>
            <person name="Uchima C.A."/>
            <person name="Anderluh G."/>
            <person name="Asadollahi M."/>
            <person name="Askin M."/>
            <person name="Barry K."/>
            <person name="Battaglia E."/>
            <person name="Bayram O."/>
            <person name="Benocci T."/>
            <person name="Braus-Stromeyer S.A."/>
            <person name="Caldana C."/>
            <person name="Canovas D."/>
            <person name="Cerqueira G.C."/>
            <person name="Chen F."/>
            <person name="Chen W."/>
            <person name="Choi C."/>
            <person name="Clum A."/>
            <person name="Dos Santos R.A."/>
            <person name="Damasio A.R."/>
            <person name="Diallinas G."/>
            <person name="Emri T."/>
            <person name="Fekete E."/>
            <person name="Flipphi M."/>
            <person name="Freyberg S."/>
            <person name="Gallo A."/>
            <person name="Gournas C."/>
            <person name="Habgood R."/>
            <person name="Hainaut M."/>
            <person name="Harispe M.L."/>
            <person name="Henrissat B."/>
            <person name="Hilden K.S."/>
            <person name="Hope R."/>
            <person name="Hossain A."/>
            <person name="Karabika E."/>
            <person name="Karaffa L."/>
            <person name="Karanyi Z."/>
            <person name="Krasevec N."/>
            <person name="Kuo A."/>
            <person name="Kusch H."/>
            <person name="LaButti K."/>
            <person name="Lagendijk E.L."/>
            <person name="Lapidus A."/>
            <person name="Levasseur A."/>
            <person name="Lindquist E."/>
            <person name="Lipzen A."/>
            <person name="Logrieco A.F."/>
            <person name="MacCabe A."/>
            <person name="Maekelae M.R."/>
            <person name="Malavazi I."/>
            <person name="Melin P."/>
            <person name="Meyer V."/>
            <person name="Mielnichuk N."/>
            <person name="Miskei M."/>
            <person name="Molnar A.P."/>
            <person name="Mule G."/>
            <person name="Ngan C.Y."/>
            <person name="Orejas M."/>
            <person name="Orosz E."/>
            <person name="Ouedraogo J.P."/>
            <person name="Overkamp K.M."/>
            <person name="Park H.-S."/>
            <person name="Perrone G."/>
            <person name="Piumi F."/>
            <person name="Punt P.J."/>
            <person name="Ram A.F."/>
            <person name="Ramon A."/>
            <person name="Rauscher S."/>
            <person name="Record E."/>
            <person name="Riano-Pachon D.M."/>
            <person name="Robert V."/>
            <person name="Roehrig J."/>
            <person name="Ruller R."/>
            <person name="Salamov A."/>
            <person name="Salih N.S."/>
            <person name="Samson R.A."/>
            <person name="Sandor E."/>
            <person name="Sanguinetti M."/>
            <person name="Schuetze T."/>
            <person name="Sepcic K."/>
            <person name="Shelest E."/>
            <person name="Sherlock G."/>
            <person name="Sophianopoulou V."/>
            <person name="Squina F.M."/>
            <person name="Sun H."/>
            <person name="Susca A."/>
            <person name="Todd R.B."/>
            <person name="Tsang A."/>
            <person name="Unkles S.E."/>
            <person name="van de Wiele N."/>
            <person name="van Rossen-Uffink D."/>
            <person name="Oliveira J.V."/>
            <person name="Vesth T.C."/>
            <person name="Visser J."/>
            <person name="Yu J.-H."/>
            <person name="Zhou M."/>
            <person name="Andersen M.R."/>
            <person name="Archer D.B."/>
            <person name="Baker S.E."/>
            <person name="Benoit I."/>
            <person name="Brakhage A.A."/>
            <person name="Braus G.H."/>
            <person name="Fischer R."/>
            <person name="Frisvad J.C."/>
            <person name="Goldman G.H."/>
            <person name="Houbraken J."/>
            <person name="Oakley B."/>
            <person name="Pocsi I."/>
            <person name="Scazzocchio C."/>
            <person name="Seiboth B."/>
            <person name="vanKuyk P.A."/>
            <person name="Wortman J."/>
            <person name="Dyer P.S."/>
            <person name="Grigoriev I.V."/>
        </authorList>
    </citation>
    <scope>NUCLEOTIDE SEQUENCE [LARGE SCALE GENOMIC DNA]</scope>
    <source>
        <strain evidence="2">CBS 516.65</strain>
    </source>
</reference>
<proteinExistence type="predicted"/>
<dbReference type="GO" id="GO:0016791">
    <property type="term" value="F:phosphatase activity"/>
    <property type="evidence" value="ECO:0007669"/>
    <property type="project" value="TreeGrafter"/>
</dbReference>
<dbReference type="InterPro" id="IPR029033">
    <property type="entry name" value="His_PPase_superfam"/>
</dbReference>
<keyword evidence="2" id="KW-1185">Reference proteome</keyword>
<sequence>MPPILYLVRHGQGEHNVNNSHHIRDPLLTEHGKKQCQDLRDQFKHHEDILLVLASPLQRAIQTAAHAFSPVLEKRQVPFVLVPLAQEISHLTCDLGADRESLARDAPGLIAQGAPGYNVDDLDMSLVDEDWNSKAGIYAPTLYAVRKRAAAQRSWLWQRPEECIVLVSHGAFLHYLTEDWTGYDRARGTGYMNCEYRQYEFSKDSTEADAHLIEIGVCREKVSRPAGLDAHVIHEIEEVEKASH</sequence>
<gene>
    <name evidence="1" type="ORF">ASPGLDRAFT_36540</name>
</gene>
<dbReference type="Gene3D" id="3.40.50.1240">
    <property type="entry name" value="Phosphoglycerate mutase-like"/>
    <property type="match status" value="1"/>
</dbReference>
<accession>A0A1L9VGM5</accession>
<dbReference type="AlphaFoldDB" id="A0A1L9VGM5"/>
<name>A0A1L9VGM5_ASPGL</name>
<dbReference type="InterPro" id="IPR013078">
    <property type="entry name" value="His_Pase_superF_clade-1"/>
</dbReference>
<dbReference type="RefSeq" id="XP_022399775.1">
    <property type="nucleotide sequence ID" value="XM_022544702.1"/>
</dbReference>
<protein>
    <recommendedName>
        <fullName evidence="3">Phosphoglycerate mutase-like protein</fullName>
    </recommendedName>
</protein>
<dbReference type="GO" id="GO:0005737">
    <property type="term" value="C:cytoplasm"/>
    <property type="evidence" value="ECO:0007669"/>
    <property type="project" value="TreeGrafter"/>
</dbReference>
<dbReference type="SUPFAM" id="SSF53254">
    <property type="entry name" value="Phosphoglycerate mutase-like"/>
    <property type="match status" value="1"/>
</dbReference>